<dbReference type="Pfam" id="PF13400">
    <property type="entry name" value="Tad"/>
    <property type="match status" value="1"/>
</dbReference>
<reference evidence="3 4" key="1">
    <citation type="submission" date="2019-06" db="EMBL/GenBank/DDBJ databases">
        <title>Rhizobium sp. CL12 isolated from roots of soybean.</title>
        <authorList>
            <person name="Wang C."/>
        </authorList>
    </citation>
    <scope>NUCLEOTIDE SEQUENCE [LARGE SCALE GENOMIC DNA]</scope>
    <source>
        <strain evidence="3 4">CL12</strain>
    </source>
</reference>
<sequence>MERVRPYKSSTDCVWMDMMARTKTQHSSIFSRLIACRSGNFGMITAFILPVAAAGAGVAMDLNRMIQIKSALQDSTDSAVLAAANALAVKNISDDEAMSLAKKFMASQFYNVVEGKSSIDTNNSSSIDKAAIGSVERTTSTSGKSFDVKLNSSYTMKTNGMTALLGWKEVTIKVSSTARSTTESKNALSMFLVLDRSGSMAEDTTTVNDAQPTKTVYYDCSYYQGRKYISKTCSYQATNYYTKIDSLKLAVASLTTQLNTADPETKYVRTAAVSYNASMQTPTTMAWGTATSLSYVQALTATGGTDSSDAMARAYTDVSSSLEDTAHKNKNGQVPSKFIIFMTDGDNNYSSADTKTKATCDTAKKAGVQIFTVAFMAPSNGQSLLQYCASSTSNYYDAQNATQLVAAFKEIGDKAVQASTRLTN</sequence>
<keyword evidence="1" id="KW-1133">Transmembrane helix</keyword>
<accession>A0A504UHZ6</accession>
<comment type="caution">
    <text evidence="3">The sequence shown here is derived from an EMBL/GenBank/DDBJ whole genome shotgun (WGS) entry which is preliminary data.</text>
</comment>
<dbReference type="Proteomes" id="UP000316429">
    <property type="component" value="Unassembled WGS sequence"/>
</dbReference>
<dbReference type="AlphaFoldDB" id="A0A504UHZ6"/>
<evidence type="ECO:0000313" key="4">
    <source>
        <dbReference type="Proteomes" id="UP000316429"/>
    </source>
</evidence>
<evidence type="ECO:0000259" key="2">
    <source>
        <dbReference type="PROSITE" id="PS50234"/>
    </source>
</evidence>
<proteinExistence type="predicted"/>
<keyword evidence="1" id="KW-0812">Transmembrane</keyword>
<dbReference type="EMBL" id="VFYP01000003">
    <property type="protein sequence ID" value="TPP06491.1"/>
    <property type="molecule type" value="Genomic_DNA"/>
</dbReference>
<gene>
    <name evidence="3" type="ORF">FJQ55_17220</name>
</gene>
<keyword evidence="4" id="KW-1185">Reference proteome</keyword>
<dbReference type="Gene3D" id="3.40.50.410">
    <property type="entry name" value="von Willebrand factor, type A domain"/>
    <property type="match status" value="1"/>
</dbReference>
<evidence type="ECO:0000313" key="3">
    <source>
        <dbReference type="EMBL" id="TPP06491.1"/>
    </source>
</evidence>
<dbReference type="PROSITE" id="PS50234">
    <property type="entry name" value="VWFA"/>
    <property type="match status" value="1"/>
</dbReference>
<dbReference type="InterPro" id="IPR028087">
    <property type="entry name" value="Tad_N"/>
</dbReference>
<feature type="transmembrane region" description="Helical" evidence="1">
    <location>
        <begin position="41"/>
        <end position="60"/>
    </location>
</feature>
<feature type="domain" description="VWFA" evidence="2">
    <location>
        <begin position="189"/>
        <end position="411"/>
    </location>
</feature>
<protein>
    <submittedName>
        <fullName evidence="3">VWA domain-containing protein</fullName>
    </submittedName>
</protein>
<dbReference type="InterPro" id="IPR036465">
    <property type="entry name" value="vWFA_dom_sf"/>
</dbReference>
<dbReference type="Pfam" id="PF00092">
    <property type="entry name" value="VWA"/>
    <property type="match status" value="1"/>
</dbReference>
<name>A0A504UHZ6_9HYPH</name>
<organism evidence="3 4">
    <name type="scientific">Rhizobium glycinendophyticum</name>
    <dbReference type="NCBI Taxonomy" id="2589807"/>
    <lineage>
        <taxon>Bacteria</taxon>
        <taxon>Pseudomonadati</taxon>
        <taxon>Pseudomonadota</taxon>
        <taxon>Alphaproteobacteria</taxon>
        <taxon>Hyphomicrobiales</taxon>
        <taxon>Rhizobiaceae</taxon>
        <taxon>Rhizobium/Agrobacterium group</taxon>
        <taxon>Rhizobium</taxon>
    </lineage>
</organism>
<keyword evidence="1" id="KW-0472">Membrane</keyword>
<dbReference type="SUPFAM" id="SSF53300">
    <property type="entry name" value="vWA-like"/>
    <property type="match status" value="1"/>
</dbReference>
<dbReference type="InterPro" id="IPR002035">
    <property type="entry name" value="VWF_A"/>
</dbReference>
<dbReference type="SMART" id="SM00327">
    <property type="entry name" value="VWA"/>
    <property type="match status" value="1"/>
</dbReference>
<evidence type="ECO:0000256" key="1">
    <source>
        <dbReference type="SAM" id="Phobius"/>
    </source>
</evidence>